<evidence type="ECO:0000256" key="4">
    <source>
        <dbReference type="RuleBase" id="RU003485"/>
    </source>
</evidence>
<dbReference type="PRINTS" id="PR00975">
    <property type="entry name" value="RIBOSOMALS19"/>
</dbReference>
<dbReference type="InterPro" id="IPR002222">
    <property type="entry name" value="Ribosomal_uS19"/>
</dbReference>
<keyword evidence="6" id="KW-0934">Plastid</keyword>
<organism evidence="6">
    <name type="scientific">Physena madagascariensis</name>
    <dbReference type="NCBI Taxonomy" id="764924"/>
    <lineage>
        <taxon>Eukaryota</taxon>
        <taxon>Viridiplantae</taxon>
        <taxon>Streptophyta</taxon>
        <taxon>Embryophyta</taxon>
        <taxon>Tracheophyta</taxon>
        <taxon>Spermatophyta</taxon>
        <taxon>Magnoliopsida</taxon>
        <taxon>eudicotyledons</taxon>
        <taxon>Gunneridae</taxon>
        <taxon>Pentapetalae</taxon>
        <taxon>Caryophyllales</taxon>
        <taxon>Physenaceae</taxon>
        <taxon>Physena</taxon>
    </lineage>
</organism>
<keyword evidence="3 4" id="KW-0687">Ribonucleoprotein</keyword>
<dbReference type="EMBL" id="MK397883">
    <property type="protein sequence ID" value="QBC68913.1"/>
    <property type="molecule type" value="Genomic_DNA"/>
</dbReference>
<feature type="transmembrane region" description="Helical" evidence="5">
    <location>
        <begin position="20"/>
        <end position="43"/>
    </location>
</feature>
<dbReference type="InterPro" id="IPR023575">
    <property type="entry name" value="Ribosomal_uS19_SF"/>
</dbReference>
<dbReference type="GO" id="GO:0006412">
    <property type="term" value="P:translation"/>
    <property type="evidence" value="ECO:0007669"/>
    <property type="project" value="InterPro"/>
</dbReference>
<gene>
    <name evidence="6" type="primary">rps19</name>
</gene>
<dbReference type="GO" id="GO:0005840">
    <property type="term" value="C:ribosome"/>
    <property type="evidence" value="ECO:0007669"/>
    <property type="project" value="UniProtKB-KW"/>
</dbReference>
<accession>A0A411JUZ9</accession>
<evidence type="ECO:0000313" key="6">
    <source>
        <dbReference type="EMBL" id="QBC68913.1"/>
    </source>
</evidence>
<dbReference type="Gene3D" id="3.30.860.10">
    <property type="entry name" value="30s Ribosomal Protein S19, Chain A"/>
    <property type="match status" value="1"/>
</dbReference>
<comment type="similarity">
    <text evidence="1 4">Belongs to the universal ribosomal protein uS19 family.</text>
</comment>
<name>A0A411JUZ9_9CARY</name>
<dbReference type="GO" id="GO:1990904">
    <property type="term" value="C:ribonucleoprotein complex"/>
    <property type="evidence" value="ECO:0007669"/>
    <property type="project" value="UniProtKB-KW"/>
</dbReference>
<dbReference type="GeneID" id="39413418"/>
<evidence type="ECO:0000256" key="3">
    <source>
        <dbReference type="ARBA" id="ARBA00023274"/>
    </source>
</evidence>
<evidence type="ECO:0000256" key="1">
    <source>
        <dbReference type="ARBA" id="ARBA00007345"/>
    </source>
</evidence>
<geneLocation type="plastid" evidence="6"/>
<sequence length="79" mass="9050">MKPSLKKFDIDIHTIRETFWLLWASTIIPIIIPIKIGDTIAIYNEKEHLPVNITDTMVGHKLGENTPTLNFPGHEKNDN</sequence>
<dbReference type="AlphaFoldDB" id="A0A411JUZ9"/>
<keyword evidence="5" id="KW-1133">Transmembrane helix</keyword>
<dbReference type="SUPFAM" id="SSF54570">
    <property type="entry name" value="Ribosomal protein S19"/>
    <property type="match status" value="1"/>
</dbReference>
<proteinExistence type="inferred from homology"/>
<evidence type="ECO:0000256" key="2">
    <source>
        <dbReference type="ARBA" id="ARBA00022980"/>
    </source>
</evidence>
<dbReference type="RefSeq" id="YP_009569460.1">
    <property type="nucleotide sequence ID" value="NC_041263.1"/>
</dbReference>
<dbReference type="Pfam" id="PF00203">
    <property type="entry name" value="Ribosomal_S19"/>
    <property type="match status" value="1"/>
</dbReference>
<keyword evidence="2 4" id="KW-0689">Ribosomal protein</keyword>
<keyword evidence="5" id="KW-0472">Membrane</keyword>
<evidence type="ECO:0000256" key="5">
    <source>
        <dbReference type="SAM" id="Phobius"/>
    </source>
</evidence>
<protein>
    <submittedName>
        <fullName evidence="6">Ribosomal protein S19</fullName>
    </submittedName>
</protein>
<keyword evidence="5" id="KW-0812">Transmembrane</keyword>
<dbReference type="GO" id="GO:0003735">
    <property type="term" value="F:structural constituent of ribosome"/>
    <property type="evidence" value="ECO:0007669"/>
    <property type="project" value="InterPro"/>
</dbReference>
<reference evidence="6" key="1">
    <citation type="journal article" date="2019" name="Mol. Phylogenet. Evol.">
        <title>Plastid phylogenomic insights into the evolution of Caryophyllales.</title>
        <authorList>
            <person name="Yao G."/>
            <person name="Jin J.J."/>
            <person name="Li H.T."/>
            <person name="Yang J.B."/>
            <person name="Shiva Mandala V."/>
            <person name="Croley M."/>
            <person name="Mostow R."/>
            <person name="Douglas N.A."/>
            <person name="Chase M.W."/>
            <person name="Christenhusz M.J."/>
            <person name="Soltis D.E."/>
            <person name="Soltis P.S."/>
            <person name="Smith S.A."/>
            <person name="Brockington S.F."/>
            <person name="Moore M.J."/>
            <person name="Yi T.S."/>
            <person name="Li D.Z."/>
        </authorList>
    </citation>
    <scope>NUCLEOTIDE SEQUENCE</scope>
</reference>